<gene>
    <name evidence="1" type="ORF">UA74_27020</name>
</gene>
<keyword evidence="2" id="KW-1185">Reference proteome</keyword>
<dbReference type="NCBIfam" id="TIGR01891">
    <property type="entry name" value="amidohydrolases"/>
    <property type="match status" value="1"/>
</dbReference>
<dbReference type="KEGG" id="acad:UA74_27020"/>
<protein>
    <submittedName>
        <fullName evidence="1">Amidohydrolase</fullName>
        <ecNumber evidence="1">3.5.1.-</ecNumber>
    </submittedName>
</protein>
<dbReference type="PANTHER" id="PTHR11014">
    <property type="entry name" value="PEPTIDASE M20 FAMILY MEMBER"/>
    <property type="match status" value="1"/>
</dbReference>
<dbReference type="GO" id="GO:0016787">
    <property type="term" value="F:hydrolase activity"/>
    <property type="evidence" value="ECO:0007669"/>
    <property type="project" value="UniProtKB-KW"/>
</dbReference>
<dbReference type="SUPFAM" id="SSF53187">
    <property type="entry name" value="Zn-dependent exopeptidases"/>
    <property type="match status" value="1"/>
</dbReference>
<dbReference type="RefSeq" id="WP_083683690.1">
    <property type="nucleotide sequence ID" value="NZ_CP016076.1"/>
</dbReference>
<dbReference type="Proteomes" id="UP000185511">
    <property type="component" value="Chromosome"/>
</dbReference>
<evidence type="ECO:0000313" key="1">
    <source>
        <dbReference type="EMBL" id="APU17409.1"/>
    </source>
</evidence>
<reference evidence="2" key="1">
    <citation type="submission" date="2016-06" db="EMBL/GenBank/DDBJ databases">
        <title>Complete genome sequence of Actinoalloteichus fjordicus DSM 46855 (=ADI127-17), type strain of the new species Actinoalloteichus fjordicus.</title>
        <authorList>
            <person name="Ruckert C."/>
            <person name="Nouioui I."/>
            <person name="Willmese J."/>
            <person name="van Wezel G."/>
            <person name="Klenk H.-P."/>
            <person name="Kalinowski J."/>
            <person name="Zotchev S.B."/>
        </authorList>
    </citation>
    <scope>NUCLEOTIDE SEQUENCE [LARGE SCALE GENOMIC DNA]</scope>
    <source>
        <strain evidence="2">ADI127-7</strain>
    </source>
</reference>
<keyword evidence="1" id="KW-0378">Hydrolase</keyword>
<dbReference type="Gene3D" id="3.40.630.10">
    <property type="entry name" value="Zn peptidases"/>
    <property type="match status" value="1"/>
</dbReference>
<dbReference type="InterPro" id="IPR002933">
    <property type="entry name" value="Peptidase_M20"/>
</dbReference>
<dbReference type="EMBL" id="CP016076">
    <property type="protein sequence ID" value="APU17409.1"/>
    <property type="molecule type" value="Genomic_DNA"/>
</dbReference>
<dbReference type="AlphaFoldDB" id="A0AAC9LID3"/>
<dbReference type="EC" id="3.5.1.-" evidence="1"/>
<dbReference type="Pfam" id="PF01546">
    <property type="entry name" value="Peptidase_M20"/>
    <property type="match status" value="1"/>
</dbReference>
<name>A0AAC9LID3_9PSEU</name>
<dbReference type="SUPFAM" id="SSF55031">
    <property type="entry name" value="Bacterial exopeptidase dimerisation domain"/>
    <property type="match status" value="1"/>
</dbReference>
<dbReference type="InterPro" id="IPR017439">
    <property type="entry name" value="Amidohydrolase"/>
</dbReference>
<dbReference type="InterPro" id="IPR036264">
    <property type="entry name" value="Bact_exopeptidase_dim_dom"/>
</dbReference>
<accession>A0AAC9LID3</accession>
<proteinExistence type="predicted"/>
<sequence>MTVLDSRYDTQIHTDVDSDPEFASALPAGVSGAKALLGDVTSVPSAPAGVAAPTMAGVEDIGAGHGPSWLDAWLAEHGSDVLRWRRHLHAHPELSLQEYGTTAYLSEQLTAAGLRPRVLPGGTGLICDVGSGPGCVALRGDIDALPLTESTGALYASTVPGVTHACGHDAHATVLLGTALALAAAPSLPGRVRLLFQPAEEVMRGALDVIAAGGLDGVDRVFGLHCDPRLEVGRVGTRVGPITSASDLMEIRFTSPGGHTSRPHLTGDLVHAMGTVITGLPTLLSRRVDPRSSTVLVWGAVHAGEAPNAIPQDGVLRGTLRTGDRETWAKLEPLIKELVAALLAPTGVSYELWHQRGVPPLVNEPASTALIQAGVTAALGENAVVDTEQSSGGEDFGWYLEQVPGAFARLGVWSGTGRQRDLHQPSFDLDERALLTGIRVLTHTALASLTAEAGGAGAAEVGTAPA</sequence>
<evidence type="ECO:0000313" key="2">
    <source>
        <dbReference type="Proteomes" id="UP000185511"/>
    </source>
</evidence>
<organism evidence="1 2">
    <name type="scientific">Actinoalloteichus fjordicus</name>
    <dbReference type="NCBI Taxonomy" id="1612552"/>
    <lineage>
        <taxon>Bacteria</taxon>
        <taxon>Bacillati</taxon>
        <taxon>Actinomycetota</taxon>
        <taxon>Actinomycetes</taxon>
        <taxon>Pseudonocardiales</taxon>
        <taxon>Pseudonocardiaceae</taxon>
        <taxon>Actinoalloteichus</taxon>
    </lineage>
</organism>
<dbReference type="PANTHER" id="PTHR11014:SF63">
    <property type="entry name" value="METALLOPEPTIDASE, PUTATIVE (AFU_ORTHOLOGUE AFUA_6G09600)-RELATED"/>
    <property type="match status" value="1"/>
</dbReference>
<dbReference type="Gene3D" id="3.30.70.360">
    <property type="match status" value="1"/>
</dbReference>